<evidence type="ECO:0000259" key="18">
    <source>
        <dbReference type="PROSITE" id="PS50885"/>
    </source>
</evidence>
<evidence type="ECO:0000256" key="2">
    <source>
        <dbReference type="ARBA" id="ARBA00004651"/>
    </source>
</evidence>
<evidence type="ECO:0000256" key="9">
    <source>
        <dbReference type="ARBA" id="ARBA00022777"/>
    </source>
</evidence>
<dbReference type="EMBL" id="CP137757">
    <property type="protein sequence ID" value="WPF24473.1"/>
    <property type="molecule type" value="Genomic_DNA"/>
</dbReference>
<comment type="catalytic activity">
    <reaction evidence="1">
        <text>ATP + protein L-histidine = ADP + protein N-phospho-L-histidine.</text>
        <dbReference type="EC" id="2.7.13.3"/>
    </reaction>
</comment>
<feature type="compositionally biased region" description="Basic and acidic residues" evidence="15">
    <location>
        <begin position="802"/>
        <end position="815"/>
    </location>
</feature>
<evidence type="ECO:0000313" key="19">
    <source>
        <dbReference type="EMBL" id="WPF24473.1"/>
    </source>
</evidence>
<dbReference type="SMART" id="SM00388">
    <property type="entry name" value="HisKA"/>
    <property type="match status" value="1"/>
</dbReference>
<keyword evidence="10" id="KW-0067">ATP-binding</keyword>
<evidence type="ECO:0000256" key="4">
    <source>
        <dbReference type="ARBA" id="ARBA00022475"/>
    </source>
</evidence>
<dbReference type="InterPro" id="IPR003660">
    <property type="entry name" value="HAMP_dom"/>
</dbReference>
<dbReference type="Gene3D" id="1.10.287.130">
    <property type="match status" value="1"/>
</dbReference>
<evidence type="ECO:0000256" key="3">
    <source>
        <dbReference type="ARBA" id="ARBA00012438"/>
    </source>
</evidence>
<feature type="region of interest" description="Disordered" evidence="15">
    <location>
        <begin position="632"/>
        <end position="815"/>
    </location>
</feature>
<dbReference type="InterPro" id="IPR004358">
    <property type="entry name" value="Sig_transdc_His_kin-like_C"/>
</dbReference>
<dbReference type="SUPFAM" id="SSF55874">
    <property type="entry name" value="ATPase domain of HSP90 chaperone/DNA topoisomerase II/histidine kinase"/>
    <property type="match status" value="1"/>
</dbReference>
<dbReference type="GO" id="GO:0005886">
    <property type="term" value="C:plasma membrane"/>
    <property type="evidence" value="ECO:0007669"/>
    <property type="project" value="UniProtKB-SubCell"/>
</dbReference>
<proteinExistence type="predicted"/>
<dbReference type="InterPro" id="IPR003594">
    <property type="entry name" value="HATPase_dom"/>
</dbReference>
<evidence type="ECO:0000256" key="6">
    <source>
        <dbReference type="ARBA" id="ARBA00022679"/>
    </source>
</evidence>
<evidence type="ECO:0000256" key="1">
    <source>
        <dbReference type="ARBA" id="ARBA00000085"/>
    </source>
</evidence>
<dbReference type="GO" id="GO:0005524">
    <property type="term" value="F:ATP binding"/>
    <property type="evidence" value="ECO:0007669"/>
    <property type="project" value="UniProtKB-KW"/>
</dbReference>
<feature type="compositionally biased region" description="Polar residues" evidence="15">
    <location>
        <begin position="660"/>
        <end position="682"/>
    </location>
</feature>
<keyword evidence="7 16" id="KW-0812">Transmembrane</keyword>
<dbReference type="PANTHER" id="PTHR43711:SF1">
    <property type="entry name" value="HISTIDINE KINASE 1"/>
    <property type="match status" value="1"/>
</dbReference>
<keyword evidence="5" id="KW-0597">Phosphoprotein</keyword>
<dbReference type="Gene3D" id="6.10.340.10">
    <property type="match status" value="1"/>
</dbReference>
<dbReference type="SUPFAM" id="SSF158472">
    <property type="entry name" value="HAMP domain-like"/>
    <property type="match status" value="1"/>
</dbReference>
<evidence type="ECO:0000256" key="5">
    <source>
        <dbReference type="ARBA" id="ARBA00022553"/>
    </source>
</evidence>
<keyword evidence="20" id="KW-1185">Reference proteome</keyword>
<dbReference type="Pfam" id="PF00672">
    <property type="entry name" value="HAMP"/>
    <property type="match status" value="1"/>
</dbReference>
<keyword evidence="13 16" id="KW-0472">Membrane</keyword>
<dbReference type="CDD" id="cd00075">
    <property type="entry name" value="HATPase"/>
    <property type="match status" value="1"/>
</dbReference>
<gene>
    <name evidence="19" type="primary">mtrB</name>
    <name evidence="19" type="ORF">Q0N40_07995</name>
</gene>
<evidence type="ECO:0000256" key="7">
    <source>
        <dbReference type="ARBA" id="ARBA00022692"/>
    </source>
</evidence>
<keyword evidence="11 16" id="KW-1133">Transmembrane helix</keyword>
<keyword evidence="8" id="KW-0547">Nucleotide-binding</keyword>
<dbReference type="CDD" id="cd00082">
    <property type="entry name" value="HisKA"/>
    <property type="match status" value="1"/>
</dbReference>
<evidence type="ECO:0000256" key="12">
    <source>
        <dbReference type="ARBA" id="ARBA00023012"/>
    </source>
</evidence>
<reference evidence="19 20" key="1">
    <citation type="submission" date="2023-10" db="EMBL/GenBank/DDBJ databases">
        <title>complete genome sequence of Corynebacterium pseudokroppenstedtii P15-C1.</title>
        <authorList>
            <person name="Bruggemann H."/>
            <person name="Poehlein A."/>
        </authorList>
    </citation>
    <scope>NUCLEOTIDE SEQUENCE [LARGE SCALE GENOMIC DNA]</scope>
    <source>
        <strain evidence="19 20">P15_C1</strain>
    </source>
</reference>
<dbReference type="SUPFAM" id="SSF47384">
    <property type="entry name" value="Homodimeric domain of signal transducing histidine kinase"/>
    <property type="match status" value="1"/>
</dbReference>
<organism evidence="19 20">
    <name type="scientific">Corynebacterium pseudokroppenstedtii</name>
    <dbReference type="NCBI Taxonomy" id="2804917"/>
    <lineage>
        <taxon>Bacteria</taxon>
        <taxon>Bacillati</taxon>
        <taxon>Actinomycetota</taxon>
        <taxon>Actinomycetes</taxon>
        <taxon>Mycobacteriales</taxon>
        <taxon>Corynebacteriaceae</taxon>
        <taxon>Corynebacterium</taxon>
    </lineage>
</organism>
<keyword evidence="9 19" id="KW-0418">Kinase</keyword>
<dbReference type="InterPro" id="IPR036097">
    <property type="entry name" value="HisK_dim/P_sf"/>
</dbReference>
<accession>A0AAU0PZX2</accession>
<dbReference type="InterPro" id="IPR047669">
    <property type="entry name" value="MtrAB_MtrB"/>
</dbReference>
<dbReference type="PROSITE" id="PS50885">
    <property type="entry name" value="HAMP"/>
    <property type="match status" value="1"/>
</dbReference>
<evidence type="ECO:0000256" key="11">
    <source>
        <dbReference type="ARBA" id="ARBA00022989"/>
    </source>
</evidence>
<dbReference type="SMART" id="SM00387">
    <property type="entry name" value="HATPase_c"/>
    <property type="match status" value="1"/>
</dbReference>
<keyword evidence="6" id="KW-0808">Transferase</keyword>
<dbReference type="FunFam" id="3.30.565.10:FF:000013">
    <property type="entry name" value="Two-component sensor histidine kinase"/>
    <property type="match status" value="1"/>
</dbReference>
<dbReference type="KEGG" id="cpsk:Q0N40_07995"/>
<keyword evidence="12" id="KW-0902">Two-component regulatory system</keyword>
<name>A0AAU0PZX2_9CORY</name>
<dbReference type="FunFam" id="1.10.287.130:FF:000010">
    <property type="entry name" value="Two-component sensor histidine kinase"/>
    <property type="match status" value="1"/>
</dbReference>
<feature type="domain" description="Histidine kinase" evidence="17">
    <location>
        <begin position="334"/>
        <end position="551"/>
    </location>
</feature>
<feature type="region of interest" description="Disordered" evidence="15">
    <location>
        <begin position="593"/>
        <end position="614"/>
    </location>
</feature>
<evidence type="ECO:0000256" key="16">
    <source>
        <dbReference type="SAM" id="Phobius"/>
    </source>
</evidence>
<dbReference type="GO" id="GO:0000155">
    <property type="term" value="F:phosphorelay sensor kinase activity"/>
    <property type="evidence" value="ECO:0007669"/>
    <property type="project" value="InterPro"/>
</dbReference>
<keyword evidence="4" id="KW-1003">Cell membrane</keyword>
<evidence type="ECO:0000259" key="17">
    <source>
        <dbReference type="PROSITE" id="PS50109"/>
    </source>
</evidence>
<feature type="transmembrane region" description="Helical" evidence="16">
    <location>
        <begin position="246"/>
        <end position="266"/>
    </location>
</feature>
<evidence type="ECO:0000256" key="13">
    <source>
        <dbReference type="ARBA" id="ARBA00023136"/>
    </source>
</evidence>
<sequence length="815" mass="87341">MSSGNPESRPGRLRHPLFDPKNQEGLSALVRPSLRDNDSDGHSRWPLSIRRFWRRIVDKWQTSAQVKTVGRMFIASAIVLFVLGFTLISFMTTRLTQAKVEAAQDGIDRARRAVEQQIDASDTSNSIQVRINAARTALTERGGGSDASDSSSGPVNSAYEPVLIAPDINGEDVVSPDNAQIPKSLRNFIHDNQVAYQFDTLRHSDGSRYKALIIGSPVSSDVQGLELYLILPMDNDESTLALMRGLISSGGIILLVVLVGIVWTFAQQVTTPVRTASRTAERFSQGHLSERMAVNGRDEMARLATSFNSMADSLSKQIKQLEEYGDLQKQFTSDVSHELRSPLTTVRMAADIIEDNADNLDPVMRRASSLMNKELGRFEGLLSDLLDISRHDSGVEELSLEQVDLLGALHDAWLLNVQLAKKLNVLVRFHVPSEPLFMPIDTRRVQRIFRNLIENALDHAEGKPVDIAVRRNDRAVSIIVSDHGVGLKAGEEDLVFNRFWRADPSRVRHRGGTGLGLAIARENAALHGGKLDAIGEIKVGSCFRLTLPIDPDVPVTANDAALDLAVGEKADAALTSYPELVVKTYGAVDHAVTEPTDGDEVSAGDVPAGDDVHAGGDAYVGGKLSDASAFGSGTGDSGVADERGVSSDGQQALFGPSAEPSLSGSTQNAQAESSDVDQSSEVGASATESALSAESAQPPATPDEVTSGEIAPSEEWPTVHSGSAADSATGHDVENSAATSEKAVDSAGADGRGNDYPAEDDYYGTELEEISEEELRAAAEMDDFDPEPSGSLPVDTPGNADPHTEIAHTDAEEDQ</sequence>
<feature type="transmembrane region" description="Helical" evidence="16">
    <location>
        <begin position="72"/>
        <end position="91"/>
    </location>
</feature>
<feature type="domain" description="HAMP" evidence="18">
    <location>
        <begin position="267"/>
        <end position="319"/>
    </location>
</feature>
<dbReference type="InterPro" id="IPR050736">
    <property type="entry name" value="Sensor_HK_Regulatory"/>
</dbReference>
<dbReference type="RefSeq" id="WP_301731861.1">
    <property type="nucleotide sequence ID" value="NZ_CP137757.1"/>
</dbReference>
<dbReference type="Gene3D" id="3.30.565.10">
    <property type="entry name" value="Histidine kinase-like ATPase, C-terminal domain"/>
    <property type="match status" value="1"/>
</dbReference>
<dbReference type="Proteomes" id="UP001174314">
    <property type="component" value="Chromosome"/>
</dbReference>
<evidence type="ECO:0000256" key="10">
    <source>
        <dbReference type="ARBA" id="ARBA00022840"/>
    </source>
</evidence>
<evidence type="ECO:0000256" key="8">
    <source>
        <dbReference type="ARBA" id="ARBA00022741"/>
    </source>
</evidence>
<dbReference type="PROSITE" id="PS50109">
    <property type="entry name" value="HIS_KIN"/>
    <property type="match status" value="1"/>
</dbReference>
<dbReference type="CDD" id="cd06225">
    <property type="entry name" value="HAMP"/>
    <property type="match status" value="1"/>
</dbReference>
<dbReference type="Pfam" id="PF02518">
    <property type="entry name" value="HATPase_c"/>
    <property type="match status" value="1"/>
</dbReference>
<feature type="compositionally biased region" description="Acidic residues" evidence="15">
    <location>
        <begin position="757"/>
        <end position="772"/>
    </location>
</feature>
<protein>
    <recommendedName>
        <fullName evidence="14">Sensor histidine kinase MtrB</fullName>
        <ecNumber evidence="3">2.7.13.3</ecNumber>
    </recommendedName>
</protein>
<dbReference type="PANTHER" id="PTHR43711">
    <property type="entry name" value="TWO-COMPONENT HISTIDINE KINASE"/>
    <property type="match status" value="1"/>
</dbReference>
<comment type="subcellular location">
    <subcellularLocation>
        <location evidence="2">Cell membrane</location>
        <topology evidence="2">Multi-pass membrane protein</topology>
    </subcellularLocation>
</comment>
<dbReference type="NCBIfam" id="NF040691">
    <property type="entry name" value="MtrAB_MtrB"/>
    <property type="match status" value="1"/>
</dbReference>
<dbReference type="InterPro" id="IPR003661">
    <property type="entry name" value="HisK_dim/P_dom"/>
</dbReference>
<dbReference type="Pfam" id="PF00512">
    <property type="entry name" value="HisKA"/>
    <property type="match status" value="1"/>
</dbReference>
<dbReference type="InterPro" id="IPR005467">
    <property type="entry name" value="His_kinase_dom"/>
</dbReference>
<evidence type="ECO:0000256" key="14">
    <source>
        <dbReference type="ARBA" id="ARBA00035305"/>
    </source>
</evidence>
<dbReference type="PRINTS" id="PR00344">
    <property type="entry name" value="BCTRLSENSOR"/>
</dbReference>
<feature type="region of interest" description="Disordered" evidence="15">
    <location>
        <begin position="1"/>
        <end position="20"/>
    </location>
</feature>
<dbReference type="SMART" id="SM00304">
    <property type="entry name" value="HAMP"/>
    <property type="match status" value="1"/>
</dbReference>
<evidence type="ECO:0000313" key="20">
    <source>
        <dbReference type="Proteomes" id="UP001174314"/>
    </source>
</evidence>
<dbReference type="EC" id="2.7.13.3" evidence="3"/>
<dbReference type="InterPro" id="IPR036890">
    <property type="entry name" value="HATPase_C_sf"/>
</dbReference>
<dbReference type="AlphaFoldDB" id="A0AAU0PZX2"/>
<feature type="compositionally biased region" description="Low complexity" evidence="15">
    <location>
        <begin position="684"/>
        <end position="696"/>
    </location>
</feature>
<evidence type="ECO:0000256" key="15">
    <source>
        <dbReference type="SAM" id="MobiDB-lite"/>
    </source>
</evidence>